<dbReference type="EMBL" id="BGZK01000535">
    <property type="protein sequence ID" value="GBP48982.1"/>
    <property type="molecule type" value="Genomic_DNA"/>
</dbReference>
<reference evidence="1 2" key="1">
    <citation type="journal article" date="2019" name="Commun. Biol.">
        <title>The bagworm genome reveals a unique fibroin gene that provides high tensile strength.</title>
        <authorList>
            <person name="Kono N."/>
            <person name="Nakamura H."/>
            <person name="Ohtoshi R."/>
            <person name="Tomita M."/>
            <person name="Numata K."/>
            <person name="Arakawa K."/>
        </authorList>
    </citation>
    <scope>NUCLEOTIDE SEQUENCE [LARGE SCALE GENOMIC DNA]</scope>
</reference>
<evidence type="ECO:0000313" key="1">
    <source>
        <dbReference type="EMBL" id="GBP48982.1"/>
    </source>
</evidence>
<evidence type="ECO:0000313" key="2">
    <source>
        <dbReference type="Proteomes" id="UP000299102"/>
    </source>
</evidence>
<comment type="caution">
    <text evidence="1">The sequence shown here is derived from an EMBL/GenBank/DDBJ whole genome shotgun (WGS) entry which is preliminary data.</text>
</comment>
<accession>A0A4C1WES5</accession>
<protein>
    <submittedName>
        <fullName evidence="1">Uncharacterized protein</fullName>
    </submittedName>
</protein>
<dbReference type="AlphaFoldDB" id="A0A4C1WES5"/>
<dbReference type="Proteomes" id="UP000299102">
    <property type="component" value="Unassembled WGS sequence"/>
</dbReference>
<sequence>MHECDVRLAPRTKKTLIGDQFRCPHGNTPHLFIRTRINWPRVERGTGSIISSHKLTPITVNFLFTSFEAPLGACERADASVYAVKAFKQKSLGGVGLDHAARGNTVGKAIEPRNADIHVYLPPRTPGPYVKQCDLARSGHCSSAPGTGLYPNQVHRTIEHHATGNSHAAGKYNQQGVEAT</sequence>
<gene>
    <name evidence="1" type="ORF">EVAR_35603_1</name>
</gene>
<name>A0A4C1WES5_EUMVA</name>
<proteinExistence type="predicted"/>
<organism evidence="1 2">
    <name type="scientific">Eumeta variegata</name>
    <name type="common">Bagworm moth</name>
    <name type="synonym">Eumeta japonica</name>
    <dbReference type="NCBI Taxonomy" id="151549"/>
    <lineage>
        <taxon>Eukaryota</taxon>
        <taxon>Metazoa</taxon>
        <taxon>Ecdysozoa</taxon>
        <taxon>Arthropoda</taxon>
        <taxon>Hexapoda</taxon>
        <taxon>Insecta</taxon>
        <taxon>Pterygota</taxon>
        <taxon>Neoptera</taxon>
        <taxon>Endopterygota</taxon>
        <taxon>Lepidoptera</taxon>
        <taxon>Glossata</taxon>
        <taxon>Ditrysia</taxon>
        <taxon>Tineoidea</taxon>
        <taxon>Psychidae</taxon>
        <taxon>Oiketicinae</taxon>
        <taxon>Eumeta</taxon>
    </lineage>
</organism>
<keyword evidence="2" id="KW-1185">Reference proteome</keyword>